<proteinExistence type="predicted"/>
<organism evidence="1 2">
    <name type="scientific">Gloeomargarita lithophora Alchichica-D10</name>
    <dbReference type="NCBI Taxonomy" id="1188229"/>
    <lineage>
        <taxon>Bacteria</taxon>
        <taxon>Bacillati</taxon>
        <taxon>Cyanobacteriota</taxon>
        <taxon>Cyanophyceae</taxon>
        <taxon>Gloeomargaritales</taxon>
        <taxon>Gloeomargaritaceae</taxon>
        <taxon>Gloeomargarita</taxon>
    </lineage>
</organism>
<dbReference type="STRING" id="1188229.GlitD10_1369"/>
<dbReference type="AlphaFoldDB" id="A0A1J0ACM9"/>
<protein>
    <submittedName>
        <fullName evidence="1">Uncharacterized protein</fullName>
    </submittedName>
</protein>
<dbReference type="Proteomes" id="UP000180235">
    <property type="component" value="Chromosome"/>
</dbReference>
<reference evidence="1 2" key="1">
    <citation type="submission" date="2016-10" db="EMBL/GenBank/DDBJ databases">
        <title>Description of Gloeomargarita lithophora gen. nov., sp. nov., a thylakoid-bearing basal-branching cyanobacterium with intracellular carbonates, and proposal for Gloeomargaritales ord. nov.</title>
        <authorList>
            <person name="Moreira D."/>
            <person name="Tavera R."/>
            <person name="Benzerara K."/>
            <person name="Skouri-Panet F."/>
            <person name="Couradeau E."/>
            <person name="Gerard E."/>
            <person name="Loussert C."/>
            <person name="Novelo E."/>
            <person name="Zivanovic Y."/>
            <person name="Lopez-Garcia P."/>
        </authorList>
    </citation>
    <scope>NUCLEOTIDE SEQUENCE [LARGE SCALE GENOMIC DNA]</scope>
    <source>
        <strain evidence="1 2">D10</strain>
    </source>
</reference>
<sequence>MPRTKPPSDRVLTIRLPNEELVKLESYCAAKGRTKTDVLRELIRKLRNS</sequence>
<name>A0A1J0ACM9_9CYAN</name>
<gene>
    <name evidence="1" type="ORF">GlitD10_1369</name>
</gene>
<dbReference type="InterPro" id="IPR013321">
    <property type="entry name" value="Arc_rbn_hlx_hlx"/>
</dbReference>
<evidence type="ECO:0000313" key="2">
    <source>
        <dbReference type="Proteomes" id="UP000180235"/>
    </source>
</evidence>
<dbReference type="EMBL" id="CP017675">
    <property type="protein sequence ID" value="APB33690.1"/>
    <property type="molecule type" value="Genomic_DNA"/>
</dbReference>
<dbReference type="InterPro" id="IPR010985">
    <property type="entry name" value="Ribbon_hlx_hlx"/>
</dbReference>
<accession>A0A1J0ACM9</accession>
<dbReference type="OrthoDB" id="9155116at2"/>
<dbReference type="Gene3D" id="1.10.1220.10">
    <property type="entry name" value="Met repressor-like"/>
    <property type="match status" value="1"/>
</dbReference>
<dbReference type="SUPFAM" id="SSF47598">
    <property type="entry name" value="Ribbon-helix-helix"/>
    <property type="match status" value="1"/>
</dbReference>
<dbReference type="GO" id="GO:0006355">
    <property type="term" value="P:regulation of DNA-templated transcription"/>
    <property type="evidence" value="ECO:0007669"/>
    <property type="project" value="InterPro"/>
</dbReference>
<dbReference type="KEGG" id="glt:GlitD10_1369"/>
<evidence type="ECO:0000313" key="1">
    <source>
        <dbReference type="EMBL" id="APB33690.1"/>
    </source>
</evidence>
<keyword evidence="2" id="KW-1185">Reference proteome</keyword>